<feature type="domain" description="TonB-dependent receptor plug" evidence="13">
    <location>
        <begin position="5"/>
        <end position="97"/>
    </location>
</feature>
<dbReference type="SUPFAM" id="SSF56935">
    <property type="entry name" value="Porins"/>
    <property type="match status" value="1"/>
</dbReference>
<keyword evidence="7 10" id="KW-0472">Membrane</keyword>
<keyword evidence="15" id="KW-1185">Reference proteome</keyword>
<dbReference type="InterPro" id="IPR037066">
    <property type="entry name" value="Plug_dom_sf"/>
</dbReference>
<dbReference type="InterPro" id="IPR012910">
    <property type="entry name" value="Plug_dom"/>
</dbReference>
<dbReference type="Proteomes" id="UP000887222">
    <property type="component" value="Unassembled WGS sequence"/>
</dbReference>
<keyword evidence="9 10" id="KW-0998">Cell outer membrane</keyword>
<dbReference type="Pfam" id="PF07715">
    <property type="entry name" value="Plug"/>
    <property type="match status" value="1"/>
</dbReference>
<dbReference type="InterPro" id="IPR010105">
    <property type="entry name" value="TonB_sidphr_rcpt"/>
</dbReference>
<organism evidence="14 15">
    <name type="scientific">Noviherbaspirillum aridicola</name>
    <dbReference type="NCBI Taxonomy" id="2849687"/>
    <lineage>
        <taxon>Bacteria</taxon>
        <taxon>Pseudomonadati</taxon>
        <taxon>Pseudomonadota</taxon>
        <taxon>Betaproteobacteria</taxon>
        <taxon>Burkholderiales</taxon>
        <taxon>Oxalobacteraceae</taxon>
        <taxon>Noviherbaspirillum</taxon>
    </lineage>
</organism>
<evidence type="ECO:0000256" key="8">
    <source>
        <dbReference type="ARBA" id="ARBA00023170"/>
    </source>
</evidence>
<sequence length="652" mass="72667">MSMSLRDTPQSVSVITRTQLDDFAVREVNDALELATGISVERVETDRTYYTARGFDIQNFQVDGIGLPLVFGNVEGSLDPAIYDRIEVVRGGTGLMSSLSDPSATINFIRKRPVRDLQASAGLSFGSWNYRRLDADLSVPFNQSGSVRGRLVAAHEDKGSYLDRYQHRKSLFYGVIEADLGASTTLAAGHNAQYNDADSPMWGALPLNDTSGNRTGYRRSTSTATDWAYWDGKKAGSFLELSHFLDNGWQARAVLSHNRTTEDSRLFYVYGTPDPTTPGSDLFSYPSEYEFENRQTLFDVIANGPFSLFGREHELMLGASRARSTSDNTSYYGQGIGTEIPALEDWDGSYPLPAFDAGIDGSRFKDRQNSIYGAVRLNASDRLMLLAGVRRTSYKSDGIAYGEDRTKNYPDRTTPYYGASYRLGETFSLYGSYTKIFRPQTEVDITGSRLDPVTGKSYEAGIKGEFFNRKLNATFALFRARQKNLAEQAGTVPITYYAASDTLSSEGYEFDVSGEAWPGLQLAAGYTFVDIDNADGRDARTFIPRRSARLAVTYRLPSMQAMKVGASIKWQDDIHRINGTASTGSRAGEDIRVRQKSYALINLMARYEFSKHLSATLNLNNLTDEKYINSLYWEQGFYGAPRNLNVALNWTY</sequence>
<name>A0ABQ4QB57_9BURK</name>
<keyword evidence="6 11" id="KW-0798">TonB box</keyword>
<gene>
    <name evidence="14" type="primary">fpvA1</name>
    <name evidence="14" type="ORF">NCCP691_40390</name>
</gene>
<dbReference type="Pfam" id="PF00593">
    <property type="entry name" value="TonB_dep_Rec_b-barrel"/>
    <property type="match status" value="1"/>
</dbReference>
<dbReference type="InterPro" id="IPR000531">
    <property type="entry name" value="Beta-barrel_TonB"/>
</dbReference>
<comment type="caution">
    <text evidence="14">The sequence shown here is derived from an EMBL/GenBank/DDBJ whole genome shotgun (WGS) entry which is preliminary data.</text>
</comment>
<evidence type="ECO:0000256" key="2">
    <source>
        <dbReference type="ARBA" id="ARBA00009810"/>
    </source>
</evidence>
<reference evidence="14 15" key="1">
    <citation type="journal article" date="2022" name="Int. J. Syst. Evol. Microbiol.">
        <title>Noviherbaspirillum aridicola sp. nov., isolated from an arid soil in Pakistan.</title>
        <authorList>
            <person name="Khan I.U."/>
            <person name="Saqib M."/>
            <person name="Amin A."/>
            <person name="Hussain F."/>
            <person name="Li L."/>
            <person name="Liu Y.H."/>
            <person name="Fang B.Z."/>
            <person name="Ahmed I."/>
            <person name="Li W.J."/>
        </authorList>
    </citation>
    <scope>NUCLEOTIDE SEQUENCE [LARGE SCALE GENOMIC DNA]</scope>
    <source>
        <strain evidence="14 15">NCCP-691</strain>
    </source>
</reference>
<evidence type="ECO:0000256" key="1">
    <source>
        <dbReference type="ARBA" id="ARBA00004571"/>
    </source>
</evidence>
<accession>A0ABQ4QB57</accession>
<dbReference type="RefSeq" id="WP_238482532.1">
    <property type="nucleotide sequence ID" value="NZ_BPMK01000024.1"/>
</dbReference>
<evidence type="ECO:0000259" key="12">
    <source>
        <dbReference type="Pfam" id="PF00593"/>
    </source>
</evidence>
<dbReference type="PANTHER" id="PTHR32552:SF74">
    <property type="entry name" value="HYDROXAMATE SIDEROPHORE RECEPTOR FHUE"/>
    <property type="match status" value="1"/>
</dbReference>
<evidence type="ECO:0000256" key="6">
    <source>
        <dbReference type="ARBA" id="ARBA00023077"/>
    </source>
</evidence>
<comment type="similarity">
    <text evidence="2 10 11">Belongs to the TonB-dependent receptor family.</text>
</comment>
<evidence type="ECO:0000256" key="9">
    <source>
        <dbReference type="ARBA" id="ARBA00023237"/>
    </source>
</evidence>
<evidence type="ECO:0000256" key="4">
    <source>
        <dbReference type="ARBA" id="ARBA00022452"/>
    </source>
</evidence>
<dbReference type="EMBL" id="BPMK01000024">
    <property type="protein sequence ID" value="GIZ54025.1"/>
    <property type="molecule type" value="Genomic_DNA"/>
</dbReference>
<protein>
    <submittedName>
        <fullName evidence="14">Ligand-gated channel protein</fullName>
    </submittedName>
</protein>
<keyword evidence="5 10" id="KW-0812">Transmembrane</keyword>
<keyword evidence="8" id="KW-0675">Receptor</keyword>
<feature type="domain" description="TonB-dependent receptor-like beta-barrel" evidence="12">
    <location>
        <begin position="189"/>
        <end position="622"/>
    </location>
</feature>
<dbReference type="InterPro" id="IPR039426">
    <property type="entry name" value="TonB-dep_rcpt-like"/>
</dbReference>
<dbReference type="PROSITE" id="PS52016">
    <property type="entry name" value="TONB_DEPENDENT_REC_3"/>
    <property type="match status" value="1"/>
</dbReference>
<comment type="subcellular location">
    <subcellularLocation>
        <location evidence="1 10">Cell outer membrane</location>
        <topology evidence="1 10">Multi-pass membrane protein</topology>
    </subcellularLocation>
</comment>
<dbReference type="Gene3D" id="2.170.130.10">
    <property type="entry name" value="TonB-dependent receptor, plug domain"/>
    <property type="match status" value="1"/>
</dbReference>
<dbReference type="CDD" id="cd01347">
    <property type="entry name" value="ligand_gated_channel"/>
    <property type="match status" value="1"/>
</dbReference>
<evidence type="ECO:0000256" key="5">
    <source>
        <dbReference type="ARBA" id="ARBA00022692"/>
    </source>
</evidence>
<dbReference type="Gene3D" id="2.40.170.20">
    <property type="entry name" value="TonB-dependent receptor, beta-barrel domain"/>
    <property type="match status" value="1"/>
</dbReference>
<proteinExistence type="inferred from homology"/>
<evidence type="ECO:0000256" key="7">
    <source>
        <dbReference type="ARBA" id="ARBA00023136"/>
    </source>
</evidence>
<dbReference type="InterPro" id="IPR036942">
    <property type="entry name" value="Beta-barrel_TonB_sf"/>
</dbReference>
<dbReference type="NCBIfam" id="TIGR01783">
    <property type="entry name" value="TonB-siderophor"/>
    <property type="match status" value="1"/>
</dbReference>
<keyword evidence="3 10" id="KW-0813">Transport</keyword>
<dbReference type="PANTHER" id="PTHR32552">
    <property type="entry name" value="FERRICHROME IRON RECEPTOR-RELATED"/>
    <property type="match status" value="1"/>
</dbReference>
<evidence type="ECO:0000256" key="11">
    <source>
        <dbReference type="RuleBase" id="RU003357"/>
    </source>
</evidence>
<evidence type="ECO:0000256" key="3">
    <source>
        <dbReference type="ARBA" id="ARBA00022448"/>
    </source>
</evidence>
<evidence type="ECO:0000259" key="13">
    <source>
        <dbReference type="Pfam" id="PF07715"/>
    </source>
</evidence>
<evidence type="ECO:0000313" key="14">
    <source>
        <dbReference type="EMBL" id="GIZ54025.1"/>
    </source>
</evidence>
<keyword evidence="4 10" id="KW-1134">Transmembrane beta strand</keyword>
<evidence type="ECO:0000313" key="15">
    <source>
        <dbReference type="Proteomes" id="UP000887222"/>
    </source>
</evidence>
<evidence type="ECO:0000256" key="10">
    <source>
        <dbReference type="PROSITE-ProRule" id="PRU01360"/>
    </source>
</evidence>